<keyword evidence="2" id="KW-1185">Reference proteome</keyword>
<accession>A0ACB8T3L6</accession>
<evidence type="ECO:0000313" key="1">
    <source>
        <dbReference type="EMBL" id="KAI0063334.1"/>
    </source>
</evidence>
<reference evidence="1" key="1">
    <citation type="submission" date="2021-03" db="EMBL/GenBank/DDBJ databases">
        <authorList>
            <consortium name="DOE Joint Genome Institute"/>
            <person name="Ahrendt S."/>
            <person name="Looney B.P."/>
            <person name="Miyauchi S."/>
            <person name="Morin E."/>
            <person name="Drula E."/>
            <person name="Courty P.E."/>
            <person name="Chicoki N."/>
            <person name="Fauchery L."/>
            <person name="Kohler A."/>
            <person name="Kuo A."/>
            <person name="Labutti K."/>
            <person name="Pangilinan J."/>
            <person name="Lipzen A."/>
            <person name="Riley R."/>
            <person name="Andreopoulos W."/>
            <person name="He G."/>
            <person name="Johnson J."/>
            <person name="Barry K.W."/>
            <person name="Grigoriev I.V."/>
            <person name="Nagy L."/>
            <person name="Hibbett D."/>
            <person name="Henrissat B."/>
            <person name="Matheny P.B."/>
            <person name="Labbe J."/>
            <person name="Martin F."/>
        </authorList>
    </citation>
    <scope>NUCLEOTIDE SEQUENCE</scope>
    <source>
        <strain evidence="1">HHB10654</strain>
    </source>
</reference>
<evidence type="ECO:0000313" key="2">
    <source>
        <dbReference type="Proteomes" id="UP000814140"/>
    </source>
</evidence>
<proteinExistence type="predicted"/>
<comment type="caution">
    <text evidence="1">The sequence shown here is derived from an EMBL/GenBank/DDBJ whole genome shotgun (WGS) entry which is preliminary data.</text>
</comment>
<protein>
    <submittedName>
        <fullName evidence="1">Cytochrome P450</fullName>
    </submittedName>
</protein>
<name>A0ACB8T3L6_9AGAM</name>
<organism evidence="1 2">
    <name type="scientific">Artomyces pyxidatus</name>
    <dbReference type="NCBI Taxonomy" id="48021"/>
    <lineage>
        <taxon>Eukaryota</taxon>
        <taxon>Fungi</taxon>
        <taxon>Dikarya</taxon>
        <taxon>Basidiomycota</taxon>
        <taxon>Agaricomycotina</taxon>
        <taxon>Agaricomycetes</taxon>
        <taxon>Russulales</taxon>
        <taxon>Auriscalpiaceae</taxon>
        <taxon>Artomyces</taxon>
    </lineage>
</organism>
<gene>
    <name evidence="1" type="ORF">BV25DRAFT_1990731</name>
</gene>
<sequence>MNPATLLLTALPALAAFYWYYTGQRLTAQYPPGPRPDPIIGNLRHMQFKWMYKLFAEWTKVCKSDVIHVSLFGRSIIFLNSYKACSDLLDKRSTIYSDRPRVPMVGELMGFSWVTLFTNYGPEHRKNRQLTHHALSTTAIRTYVPMIQHWIMQFLHDSLVDPQADMAPRVRELSSVITMELCYGHDVASRESGRFTALAEEGVFRFQIGVSGGYLVDFIPALKYLPAWLPGTRFLQVAKDAQPVASDMLDMPFDAVKESMAAGTSDVSFTHTLLAEKGAITGDSDEEELIKRNAATLFGAGADTPISTLMSFILAMTLYPEVQRKAQEEIERVVGTDRLPDMSDRPNLPYIEAIVKETLRWNPAAPMGSPHRLREDDVYNGYLIPKDATIFTNVWAIMHDEEEYYQSFDFIPERFLVENPPRDPWLSAFGFGRRICPGIAFVSVLEYLFIAQTLAVFKIEKAVDADGKPKEPHVVYTPGVISHPSAFECKMAPRSERAAKLVNVGDFLP</sequence>
<reference evidence="1" key="2">
    <citation type="journal article" date="2022" name="New Phytol.">
        <title>Evolutionary transition to the ectomycorrhizal habit in the genomes of a hyperdiverse lineage of mushroom-forming fungi.</title>
        <authorList>
            <person name="Looney B."/>
            <person name="Miyauchi S."/>
            <person name="Morin E."/>
            <person name="Drula E."/>
            <person name="Courty P.E."/>
            <person name="Kohler A."/>
            <person name="Kuo A."/>
            <person name="LaButti K."/>
            <person name="Pangilinan J."/>
            <person name="Lipzen A."/>
            <person name="Riley R."/>
            <person name="Andreopoulos W."/>
            <person name="He G."/>
            <person name="Johnson J."/>
            <person name="Nolan M."/>
            <person name="Tritt A."/>
            <person name="Barry K.W."/>
            <person name="Grigoriev I.V."/>
            <person name="Nagy L.G."/>
            <person name="Hibbett D."/>
            <person name="Henrissat B."/>
            <person name="Matheny P.B."/>
            <person name="Labbe J."/>
            <person name="Martin F.M."/>
        </authorList>
    </citation>
    <scope>NUCLEOTIDE SEQUENCE</scope>
    <source>
        <strain evidence="1">HHB10654</strain>
    </source>
</reference>
<dbReference type="Proteomes" id="UP000814140">
    <property type="component" value="Unassembled WGS sequence"/>
</dbReference>
<dbReference type="EMBL" id="MU277203">
    <property type="protein sequence ID" value="KAI0063334.1"/>
    <property type="molecule type" value="Genomic_DNA"/>
</dbReference>